<evidence type="ECO:0000313" key="3">
    <source>
        <dbReference type="EMBL" id="AQS84413.1"/>
    </source>
</evidence>
<accession>A0A1U9KF31</accession>
<dbReference type="EMBL" id="CP014692">
    <property type="protein sequence ID" value="AQS84413.1"/>
    <property type="molecule type" value="Genomic_DNA"/>
</dbReference>
<dbReference type="CDD" id="cd06558">
    <property type="entry name" value="crotonase-like"/>
    <property type="match status" value="1"/>
</dbReference>
<evidence type="ECO:0000256" key="1">
    <source>
        <dbReference type="ARBA" id="ARBA00022801"/>
    </source>
</evidence>
<dbReference type="GO" id="GO:0006574">
    <property type="term" value="P:L-valine catabolic process"/>
    <property type="evidence" value="ECO:0007669"/>
    <property type="project" value="TreeGrafter"/>
</dbReference>
<evidence type="ECO:0000259" key="2">
    <source>
        <dbReference type="Pfam" id="PF16113"/>
    </source>
</evidence>
<dbReference type="Pfam" id="PF16113">
    <property type="entry name" value="ECH_2"/>
    <property type="match status" value="1"/>
</dbReference>
<protein>
    <submittedName>
        <fullName evidence="3">3-hydroxyisobutyryl-CoA hydrolase</fullName>
    </submittedName>
</protein>
<reference evidence="3 4" key="1">
    <citation type="submission" date="2016-03" db="EMBL/GenBank/DDBJ databases">
        <title>Acetic acid bacteria sequencing.</title>
        <authorList>
            <person name="Brandt J."/>
            <person name="Jakob F."/>
            <person name="Vogel R.F."/>
        </authorList>
    </citation>
    <scope>NUCLEOTIDE SEQUENCE [LARGE SCALE GENOMIC DNA]</scope>
    <source>
        <strain evidence="3 4">TMW2.1153</strain>
    </source>
</reference>
<dbReference type="Gene3D" id="3.90.226.10">
    <property type="entry name" value="2-enoyl-CoA Hydratase, Chain A, domain 1"/>
    <property type="match status" value="1"/>
</dbReference>
<dbReference type="Proteomes" id="UP000188937">
    <property type="component" value="Chromosome"/>
</dbReference>
<dbReference type="SUPFAM" id="SSF52096">
    <property type="entry name" value="ClpP/crotonase"/>
    <property type="match status" value="1"/>
</dbReference>
<keyword evidence="1 3" id="KW-0378">Hydrolase</keyword>
<evidence type="ECO:0000313" key="4">
    <source>
        <dbReference type="Proteomes" id="UP000188937"/>
    </source>
</evidence>
<dbReference type="InterPro" id="IPR045004">
    <property type="entry name" value="ECH_dom"/>
</dbReference>
<dbReference type="PANTHER" id="PTHR43176">
    <property type="entry name" value="3-HYDROXYISOBUTYRYL-COA HYDROLASE-RELATED"/>
    <property type="match status" value="1"/>
</dbReference>
<dbReference type="InterPro" id="IPR029045">
    <property type="entry name" value="ClpP/crotonase-like_dom_sf"/>
</dbReference>
<dbReference type="RefSeq" id="WP_077812456.1">
    <property type="nucleotide sequence ID" value="NZ_CP014692.1"/>
</dbReference>
<dbReference type="KEGG" id="aace:A0U92_06090"/>
<dbReference type="AlphaFoldDB" id="A0A1U9KF31"/>
<name>A0A1U9KF31_ACEAC</name>
<proteinExistence type="predicted"/>
<dbReference type="PANTHER" id="PTHR43176:SF5">
    <property type="entry name" value="3-HYDROXYISOBUTYRYL-COA HYDROLASE-LIKE PROTEIN 4, MITOCHONDRIAL"/>
    <property type="match status" value="1"/>
</dbReference>
<sequence length="348" mass="38091">MQDTTGAVRCSRHGHVGHITLDRPKNLNAVDRAMAEEIMDTLDQWRADPSIGRILVDSSSSKAFCAGGDIKSLYKTILQDGPEAAHRHMTIPYQAMLMIAHYPKPVITLMDGITMGGGIGLGAHARYRVATERSVFAMPENLIGLTPDAGGSWLLAQAPRPYGLRLALTGDRMNGAQAVAMGFADYFVSSSKLEALKTALLNDTAPEEIILSRYTTSSPDLCADAFPKMISALYDVEHLGPQEGLPVLLSRLEAADQEWATTDLATLRSVCPFSLHVTWRMQQKLHTAITSRDDAFALETRLVLHMISRPDFSEGVRARVIDKDNAPRWSPATLSGVEKDAVEQCFDE</sequence>
<dbReference type="NCBIfam" id="NF004127">
    <property type="entry name" value="PRK05617.1"/>
    <property type="match status" value="1"/>
</dbReference>
<feature type="domain" description="Enoyl-CoA hydratase/isomerase" evidence="2">
    <location>
        <begin position="16"/>
        <end position="346"/>
    </location>
</feature>
<dbReference type="STRING" id="435.A0U92_06090"/>
<dbReference type="OrthoDB" id="9790967at2"/>
<organism evidence="3 4">
    <name type="scientific">Acetobacter aceti</name>
    <dbReference type="NCBI Taxonomy" id="435"/>
    <lineage>
        <taxon>Bacteria</taxon>
        <taxon>Pseudomonadati</taxon>
        <taxon>Pseudomonadota</taxon>
        <taxon>Alphaproteobacteria</taxon>
        <taxon>Acetobacterales</taxon>
        <taxon>Acetobacteraceae</taxon>
        <taxon>Acetobacter</taxon>
        <taxon>Acetobacter subgen. Acetobacter</taxon>
    </lineage>
</organism>
<keyword evidence="4" id="KW-1185">Reference proteome</keyword>
<dbReference type="InterPro" id="IPR032259">
    <property type="entry name" value="HIBYL-CoA-H"/>
</dbReference>
<dbReference type="GO" id="GO:0003860">
    <property type="term" value="F:3-hydroxyisobutyryl-CoA hydrolase activity"/>
    <property type="evidence" value="ECO:0007669"/>
    <property type="project" value="InterPro"/>
</dbReference>
<gene>
    <name evidence="3" type="ORF">A0U92_06090</name>
</gene>